<organism evidence="3">
    <name type="scientific">Arthroderma gypseum (strain ATCC MYA-4604 / CBS 118893)</name>
    <name type="common">Microsporum gypseum</name>
    <dbReference type="NCBI Taxonomy" id="535722"/>
    <lineage>
        <taxon>Eukaryota</taxon>
        <taxon>Fungi</taxon>
        <taxon>Dikarya</taxon>
        <taxon>Ascomycota</taxon>
        <taxon>Pezizomycotina</taxon>
        <taxon>Eurotiomycetes</taxon>
        <taxon>Eurotiomycetidae</taxon>
        <taxon>Onygenales</taxon>
        <taxon>Arthrodermataceae</taxon>
        <taxon>Nannizzia</taxon>
    </lineage>
</organism>
<evidence type="ECO:0000313" key="2">
    <source>
        <dbReference type="EMBL" id="EFQ99340.1"/>
    </source>
</evidence>
<dbReference type="AlphaFoldDB" id="E4UR65"/>
<evidence type="ECO:0000259" key="1">
    <source>
        <dbReference type="Pfam" id="PF01636"/>
    </source>
</evidence>
<dbReference type="PANTHER" id="PTHR36091">
    <property type="entry name" value="ALTERED INHERITANCE OF MITOCHONDRIA PROTEIN 9, MITOCHONDRIAL"/>
    <property type="match status" value="1"/>
</dbReference>
<dbReference type="Pfam" id="PF01636">
    <property type="entry name" value="APH"/>
    <property type="match status" value="1"/>
</dbReference>
<dbReference type="PANTHER" id="PTHR36091:SF2">
    <property type="entry name" value="AMINOGLYCOSIDE PHOSPHOTRANSFERASE DOMAIN-CONTAINING PROTEIN"/>
    <property type="match status" value="1"/>
</dbReference>
<dbReference type="GO" id="GO:0005739">
    <property type="term" value="C:mitochondrion"/>
    <property type="evidence" value="ECO:0007669"/>
    <property type="project" value="TreeGrafter"/>
</dbReference>
<dbReference type="GeneID" id="10030124"/>
<dbReference type="HOGENOM" id="CLU_019189_9_1_1"/>
<keyword evidence="3" id="KW-1185">Reference proteome</keyword>
<dbReference type="InParanoid" id="E4UR65"/>
<dbReference type="GO" id="GO:0016301">
    <property type="term" value="F:kinase activity"/>
    <property type="evidence" value="ECO:0007669"/>
    <property type="project" value="UniProtKB-KW"/>
</dbReference>
<dbReference type="eggNOG" id="ENOG502SHAC">
    <property type="taxonomic scope" value="Eukaryota"/>
</dbReference>
<dbReference type="FunCoup" id="E4UR65">
    <property type="interactions" value="15"/>
</dbReference>
<dbReference type="RefSeq" id="XP_003174823.1">
    <property type="nucleotide sequence ID" value="XM_003174775.1"/>
</dbReference>
<dbReference type="VEuPathDB" id="FungiDB:MGYG_02353"/>
<sequence>MATQANEMNRDLFEYTSGRWIYNESLRLAERSLAFNVQELKRLAAASVNRHESDIKSFKKLAEGGFNRVFEVTMKGDDTQILARLPYHSTVPRRLAVASEVATLGLLHCHDIPVPRVLGYSADPDNSVGAEYILMDRVDGTLIGDSWYTLSDKQRLKVLMGLVQLEARLFAIQLPAAGSIYYRRDLPSNLKKAAVYLSRGADAPEVPEICVGPDVSLAWWHAERSLLSDINRGPHPDAVQCMEAVAKKELAWLKLHAKPRYPFERAYREATSYRKSAPEEYVETLEKYLKIAPFLIPKDKSLHRPILRHPDLQPNNIFVNRDFDIVGLIDWQHCSALPLFLAAGIPKYIQNYQDEESLRFIPPKLPDNLDEMGPYERSAALEQFRRRHLHFYYLGFTQRFNPCHFNALDSDPSQRLKQKTYTHASYPWEGNNAQLKADLIRVTQNWNTIVTCGDNQRVGNGSECIPQCPVTFNPVEAQEVLGIEKEYEDMDTELSRIRDAIGVSVDGWTSNETFDDSVAREKVFKDMAIASVSDSKYDQEMTEKHWPFDDFDENE</sequence>
<dbReference type="OMA" id="RKRQLHY"/>
<keyword evidence="2" id="KW-0418">Kinase</keyword>
<reference evidence="3" key="1">
    <citation type="journal article" date="2012" name="MBio">
        <title>Comparative genome analysis of Trichophyton rubrum and related dermatophytes reveals candidate genes involved in infection.</title>
        <authorList>
            <person name="Martinez D.A."/>
            <person name="Oliver B.G."/>
            <person name="Graeser Y."/>
            <person name="Goldberg J.M."/>
            <person name="Li W."/>
            <person name="Martinez-Rossi N.M."/>
            <person name="Monod M."/>
            <person name="Shelest E."/>
            <person name="Barton R.C."/>
            <person name="Birch E."/>
            <person name="Brakhage A.A."/>
            <person name="Chen Z."/>
            <person name="Gurr S.J."/>
            <person name="Heiman D."/>
            <person name="Heitman J."/>
            <person name="Kosti I."/>
            <person name="Rossi A."/>
            <person name="Saif S."/>
            <person name="Samalova M."/>
            <person name="Saunders C.W."/>
            <person name="Shea T."/>
            <person name="Summerbell R.C."/>
            <person name="Xu J."/>
            <person name="Young S."/>
            <person name="Zeng Q."/>
            <person name="Birren B.W."/>
            <person name="Cuomo C.A."/>
            <person name="White T.C."/>
        </authorList>
    </citation>
    <scope>NUCLEOTIDE SEQUENCE [LARGE SCALE GENOMIC DNA]</scope>
    <source>
        <strain evidence="3">ATCC MYA-4604 / CBS 118893</strain>
    </source>
</reference>
<dbReference type="STRING" id="535722.E4UR65"/>
<dbReference type="InterPro" id="IPR002575">
    <property type="entry name" value="Aminoglycoside_PTrfase"/>
</dbReference>
<evidence type="ECO:0000313" key="3">
    <source>
        <dbReference type="Proteomes" id="UP000002669"/>
    </source>
</evidence>
<feature type="domain" description="Aminoglycoside phosphotransferase" evidence="1">
    <location>
        <begin position="59"/>
        <end position="335"/>
    </location>
</feature>
<dbReference type="SUPFAM" id="SSF56112">
    <property type="entry name" value="Protein kinase-like (PK-like)"/>
    <property type="match status" value="1"/>
</dbReference>
<protein>
    <submittedName>
        <fullName evidence="2">Protein kinase subdomain-containing protein</fullName>
    </submittedName>
</protein>
<keyword evidence="2" id="KW-0808">Transferase</keyword>
<dbReference type="Proteomes" id="UP000002669">
    <property type="component" value="Unassembled WGS sequence"/>
</dbReference>
<dbReference type="InterPro" id="IPR011009">
    <property type="entry name" value="Kinase-like_dom_sf"/>
</dbReference>
<dbReference type="OrthoDB" id="10003767at2759"/>
<name>E4UR65_ARTGP</name>
<proteinExistence type="predicted"/>
<accession>E4UR65</accession>
<dbReference type="InterPro" id="IPR051035">
    <property type="entry name" value="Mito_inheritance_9"/>
</dbReference>
<dbReference type="EMBL" id="DS989823">
    <property type="protein sequence ID" value="EFQ99340.1"/>
    <property type="molecule type" value="Genomic_DNA"/>
</dbReference>
<dbReference type="Gene3D" id="3.30.200.20">
    <property type="entry name" value="Phosphorylase Kinase, domain 1"/>
    <property type="match status" value="1"/>
</dbReference>
<gene>
    <name evidence="2" type="ORF">MGYG_02353</name>
</gene>